<reference evidence="6 7" key="1">
    <citation type="journal article" date="2017" name="Int. J. Parasitol.">
        <title>The genome of the protozoan parasite Cystoisospora suis and a reverse vaccinology approach to identify vaccine candidates.</title>
        <authorList>
            <person name="Palmieri N."/>
            <person name="Shrestha A."/>
            <person name="Ruttkowski B."/>
            <person name="Beck T."/>
            <person name="Vogl C."/>
            <person name="Tomley F."/>
            <person name="Blake D.P."/>
            <person name="Joachim A."/>
        </authorList>
    </citation>
    <scope>NUCLEOTIDE SEQUENCE [LARGE SCALE GENOMIC DNA]</scope>
    <source>
        <strain evidence="6 7">Wien I</strain>
    </source>
</reference>
<evidence type="ECO:0000256" key="4">
    <source>
        <dbReference type="SAM" id="MobiDB-lite"/>
    </source>
</evidence>
<feature type="coiled-coil region" evidence="3">
    <location>
        <begin position="477"/>
        <end position="504"/>
    </location>
</feature>
<dbReference type="GeneID" id="94427346"/>
<feature type="repeat" description="TPR" evidence="2">
    <location>
        <begin position="116"/>
        <end position="149"/>
    </location>
</feature>
<dbReference type="VEuPathDB" id="ToxoDB:CSUI_003940"/>
<feature type="compositionally biased region" description="Basic and acidic residues" evidence="4">
    <location>
        <begin position="246"/>
        <end position="269"/>
    </location>
</feature>
<dbReference type="PANTHER" id="PTHR12874:SF9">
    <property type="entry name" value="F-BOX ONLY PROTEIN 48"/>
    <property type="match status" value="1"/>
</dbReference>
<dbReference type="RefSeq" id="XP_067923886.1">
    <property type="nucleotide sequence ID" value="XM_068064135.1"/>
</dbReference>
<keyword evidence="1" id="KW-0833">Ubl conjugation pathway</keyword>
<feature type="region of interest" description="Disordered" evidence="4">
    <location>
        <begin position="644"/>
        <end position="665"/>
    </location>
</feature>
<name>A0A2C6L0I0_9APIC</name>
<dbReference type="GO" id="GO:0005737">
    <property type="term" value="C:cytoplasm"/>
    <property type="evidence" value="ECO:0007669"/>
    <property type="project" value="TreeGrafter"/>
</dbReference>
<dbReference type="InterPro" id="IPR036047">
    <property type="entry name" value="F-box-like_dom_sf"/>
</dbReference>
<dbReference type="PANTHER" id="PTHR12874">
    <property type="entry name" value="F-BOX ONLY PROTEIN 48-RELATED"/>
    <property type="match status" value="1"/>
</dbReference>
<keyword evidence="7" id="KW-1185">Reference proteome</keyword>
<dbReference type="Pfam" id="PF19270">
    <property type="entry name" value="FBO_C"/>
    <property type="match status" value="1"/>
</dbReference>
<feature type="compositionally biased region" description="Basic and acidic residues" evidence="4">
    <location>
        <begin position="201"/>
        <end position="231"/>
    </location>
</feature>
<comment type="caution">
    <text evidence="6">The sequence shown here is derived from an EMBL/GenBank/DDBJ whole genome shotgun (WGS) entry which is preliminary data.</text>
</comment>
<evidence type="ECO:0000313" key="7">
    <source>
        <dbReference type="Proteomes" id="UP000221165"/>
    </source>
</evidence>
<feature type="region of interest" description="Disordered" evidence="4">
    <location>
        <begin position="1"/>
        <end position="112"/>
    </location>
</feature>
<dbReference type="Proteomes" id="UP000221165">
    <property type="component" value="Unassembled WGS sequence"/>
</dbReference>
<dbReference type="PROSITE" id="PS50181">
    <property type="entry name" value="FBOX"/>
    <property type="match status" value="1"/>
</dbReference>
<evidence type="ECO:0000256" key="1">
    <source>
        <dbReference type="ARBA" id="ARBA00022786"/>
    </source>
</evidence>
<gene>
    <name evidence="6" type="ORF">CSUI_003940</name>
</gene>
<dbReference type="GO" id="GO:0019005">
    <property type="term" value="C:SCF ubiquitin ligase complex"/>
    <property type="evidence" value="ECO:0007669"/>
    <property type="project" value="TreeGrafter"/>
</dbReference>
<dbReference type="EMBL" id="MIGC01001778">
    <property type="protein sequence ID" value="PHJ22209.1"/>
    <property type="molecule type" value="Genomic_DNA"/>
</dbReference>
<proteinExistence type="predicted"/>
<keyword evidence="3" id="KW-0175">Coiled coil</keyword>
<dbReference type="GO" id="GO:0031146">
    <property type="term" value="P:SCF-dependent proteasomal ubiquitin-dependent protein catabolic process"/>
    <property type="evidence" value="ECO:0007669"/>
    <property type="project" value="TreeGrafter"/>
</dbReference>
<dbReference type="InterPro" id="IPR045464">
    <property type="entry name" value="Hrt3/FBXO9_C"/>
</dbReference>
<feature type="compositionally biased region" description="Low complexity" evidence="4">
    <location>
        <begin position="102"/>
        <end position="112"/>
    </location>
</feature>
<dbReference type="InterPro" id="IPR019734">
    <property type="entry name" value="TPR_rpt"/>
</dbReference>
<feature type="compositionally biased region" description="Basic and acidic residues" evidence="4">
    <location>
        <begin position="300"/>
        <end position="320"/>
    </location>
</feature>
<feature type="compositionally biased region" description="Polar residues" evidence="4">
    <location>
        <begin position="321"/>
        <end position="335"/>
    </location>
</feature>
<dbReference type="AlphaFoldDB" id="A0A2C6L0I0"/>
<accession>A0A2C6L0I0</accession>
<sequence>MTGQQVPSEHPSPTAPSSFSCPAGESRGSTCSLPGGSSRRYRSHGDVQERSRDGSQSNDVLDGALEEAGETEAHRDGTREQCSRVQNKLDMTPSPAQLNPVSSPSDASTSNSAKVAVLLYRAGLRLERRGQLSGAIGLYRQALRLDPCLDERSMYIEDESEDEHEGAKSEDDEDERSDRRLGEDEEEMARRQQDHQSSAPAHDEQEDSAKKSGAYDRDDEQRGERDVRNCHSEAQYCTSSRAPFCRKRDVHPDQRSHAFDASDGKREATEGVGVSTPECQNDLRPVIPSSVPGPSSPLMAEERRAHDPPRRQMRKNEAAEKQSSVGSHSSASRQFSGEEKGRRADSAVFRDEVGESDGPTGVEDNEVLQVTRQEEDAGDTNGLLTLPQELLNVLPLYLDAFALTRLSLCCRQLHRLCGSESNSCWKAKCLQLFGHSCLSELRLHNSSWHLMYLERPRVRLDGIYVSRCMYMRRVRDVGNLLNESEQERRQRQRLHQQLRREQELSTSSAQLLGSMIMHQSPVLAVTYHRFLRFLPSDAGDPTKVLVLRTEADVQVAVQALKAAEQRVREVERREGGNCNVVFTRIDARHNNPNPLGAQQHQRWTWQRLLPFVAVGEFSFDPESRQLRIFYDEPRTEGSCCGYTSQQHGLHAPPTRVTGDLGGGATSSFRVRERTENTQRVRETGEGHTVGEIREEHGCESTGWQRRRRPYTHRAVFELCGGSAAKSNCRLKWKSFSIGSARGLHEGDDSDDVTQLNIDNEHFRPFVLNRVKAFESFF</sequence>
<dbReference type="PROSITE" id="PS50005">
    <property type="entry name" value="TPR"/>
    <property type="match status" value="1"/>
</dbReference>
<evidence type="ECO:0000313" key="6">
    <source>
        <dbReference type="EMBL" id="PHJ22209.1"/>
    </source>
</evidence>
<feature type="compositionally biased region" description="Low complexity" evidence="4">
    <location>
        <begin position="285"/>
        <end position="297"/>
    </location>
</feature>
<evidence type="ECO:0000256" key="2">
    <source>
        <dbReference type="PROSITE-ProRule" id="PRU00339"/>
    </source>
</evidence>
<evidence type="ECO:0000256" key="3">
    <source>
        <dbReference type="SAM" id="Coils"/>
    </source>
</evidence>
<dbReference type="InterPro" id="IPR001810">
    <property type="entry name" value="F-box_dom"/>
</dbReference>
<feature type="compositionally biased region" description="Basic and acidic residues" evidence="4">
    <location>
        <begin position="336"/>
        <end position="353"/>
    </location>
</feature>
<organism evidence="6 7">
    <name type="scientific">Cystoisospora suis</name>
    <dbReference type="NCBI Taxonomy" id="483139"/>
    <lineage>
        <taxon>Eukaryota</taxon>
        <taxon>Sar</taxon>
        <taxon>Alveolata</taxon>
        <taxon>Apicomplexa</taxon>
        <taxon>Conoidasida</taxon>
        <taxon>Coccidia</taxon>
        <taxon>Eucoccidiorida</taxon>
        <taxon>Eimeriorina</taxon>
        <taxon>Sarcocystidae</taxon>
        <taxon>Cystoisospora</taxon>
    </lineage>
</organism>
<dbReference type="Gene3D" id="1.20.1280.50">
    <property type="match status" value="1"/>
</dbReference>
<evidence type="ECO:0000259" key="5">
    <source>
        <dbReference type="PROSITE" id="PS50181"/>
    </source>
</evidence>
<feature type="compositionally biased region" description="Basic and acidic residues" evidence="4">
    <location>
        <begin position="71"/>
        <end position="82"/>
    </location>
</feature>
<feature type="compositionally biased region" description="Basic and acidic residues" evidence="4">
    <location>
        <begin position="43"/>
        <end position="53"/>
    </location>
</feature>
<feature type="domain" description="F-box" evidence="5">
    <location>
        <begin position="380"/>
        <end position="428"/>
    </location>
</feature>
<feature type="compositionally biased region" description="Acidic residues" evidence="4">
    <location>
        <begin position="156"/>
        <end position="175"/>
    </location>
</feature>
<protein>
    <submittedName>
        <fullName evidence="6">Tetratricopeptide repeat-containing protein</fullName>
    </submittedName>
</protein>
<dbReference type="SUPFAM" id="SSF81383">
    <property type="entry name" value="F-box domain"/>
    <property type="match status" value="1"/>
</dbReference>
<dbReference type="OrthoDB" id="2117972at2759"/>
<feature type="compositionally biased region" description="Basic and acidic residues" evidence="4">
    <location>
        <begin position="176"/>
        <end position="194"/>
    </location>
</feature>
<keyword evidence="2" id="KW-0802">TPR repeat</keyword>
<feature type="region of interest" description="Disordered" evidence="4">
    <location>
        <begin position="154"/>
        <end position="362"/>
    </location>
</feature>